<protein>
    <submittedName>
        <fullName evidence="2">Putative nucleic acid-binding protein</fullName>
    </submittedName>
</protein>
<evidence type="ECO:0000313" key="2">
    <source>
        <dbReference type="EMBL" id="RCW37454.1"/>
    </source>
</evidence>
<gene>
    <name evidence="2" type="ORF">DFO77_106148</name>
</gene>
<dbReference type="RefSeq" id="WP_106153115.1">
    <property type="nucleotide sequence ID" value="NZ_PVTS01000008.1"/>
</dbReference>
<dbReference type="InterPro" id="IPR029060">
    <property type="entry name" value="PIN-like_dom_sf"/>
</dbReference>
<dbReference type="Pfam" id="PF10130">
    <property type="entry name" value="PIN_2"/>
    <property type="match status" value="1"/>
</dbReference>
<sequence>MKIVIDSNIVFSAILNSQGKIAQLIINGSNYFSFFSINLLKKEILNHKHKLLSISGLTETQFESSFSHITSRIKFVDEILISDQDLERATKLTRDIDENDILFVALTNHLSSKLWTGDKKESMGLKKKKYFRIISTNELYDLFIEKELQKRKP</sequence>
<dbReference type="InterPro" id="IPR002716">
    <property type="entry name" value="PIN_dom"/>
</dbReference>
<dbReference type="OrthoDB" id="799916at2"/>
<feature type="domain" description="PIN" evidence="1">
    <location>
        <begin position="4"/>
        <end position="129"/>
    </location>
</feature>
<accession>A0A2T0XLG6</accession>
<keyword evidence="3" id="KW-1185">Reference proteome</keyword>
<evidence type="ECO:0000259" key="1">
    <source>
        <dbReference type="Pfam" id="PF10130"/>
    </source>
</evidence>
<dbReference type="SUPFAM" id="SSF88723">
    <property type="entry name" value="PIN domain-like"/>
    <property type="match status" value="1"/>
</dbReference>
<proteinExistence type="predicted"/>
<dbReference type="Proteomes" id="UP000252733">
    <property type="component" value="Unassembled WGS sequence"/>
</dbReference>
<dbReference type="AlphaFoldDB" id="A0A2T0XLG6"/>
<organism evidence="2 3">
    <name type="scientific">Marinilabilia salmonicolor</name>
    <dbReference type="NCBI Taxonomy" id="989"/>
    <lineage>
        <taxon>Bacteria</taxon>
        <taxon>Pseudomonadati</taxon>
        <taxon>Bacteroidota</taxon>
        <taxon>Bacteroidia</taxon>
        <taxon>Marinilabiliales</taxon>
        <taxon>Marinilabiliaceae</taxon>
        <taxon>Marinilabilia</taxon>
    </lineage>
</organism>
<evidence type="ECO:0000313" key="3">
    <source>
        <dbReference type="Proteomes" id="UP000252733"/>
    </source>
</evidence>
<reference evidence="2 3" key="1">
    <citation type="submission" date="2018-07" db="EMBL/GenBank/DDBJ databases">
        <title>Freshwater and sediment microbial communities from various areas in North America, analyzing microbe dynamics in response to fracking.</title>
        <authorList>
            <person name="Lamendella R."/>
        </authorList>
    </citation>
    <scope>NUCLEOTIDE SEQUENCE [LARGE SCALE GENOMIC DNA]</scope>
    <source>
        <strain evidence="2 3">160A</strain>
    </source>
</reference>
<dbReference type="Gene3D" id="3.40.50.1010">
    <property type="entry name" value="5'-nuclease"/>
    <property type="match status" value="1"/>
</dbReference>
<dbReference type="EMBL" id="QPIZ01000006">
    <property type="protein sequence ID" value="RCW37454.1"/>
    <property type="molecule type" value="Genomic_DNA"/>
</dbReference>
<name>A0A2T0XLG6_9BACT</name>
<comment type="caution">
    <text evidence="2">The sequence shown here is derived from an EMBL/GenBank/DDBJ whole genome shotgun (WGS) entry which is preliminary data.</text>
</comment>